<keyword evidence="3 6" id="KW-0238">DNA-binding</keyword>
<sequence length="758" mass="83054">MDSSDSQPQSSGAPKSSTVPAQKQPGCDVKPRLTKDQHDVLEQHFLQQHKPSTNVKKEFAMKLNVPLDKINNWFQNRRAKVKQDRKKMMNQYNMQVGMPFGHPHMPVLPGQFAPHQEQQHPQMPMHHPDYFPRSADISPPNLPVQSGEGPSALEMGPQISLQQQFDMQHSLRSIPEADRSTSYHPDAVMHSIMAATNGAYMHNSGMPMNAQEPDFSFDTTGLPNSFSNDLAFAVPGPLSNDLAPSHPLFTFGDFGIDYSQLTATETNNSSSADVQQSTGSISSDASPFSGGQSTGATQSPNGPTPASVPSVTSLYTGWTEDQSQATQPKQDNEVEDPFATPYTLTQASASEQTLPFWGQDVRSKGFPQSNFYQQQNLSAQAVFTSPEQDQTRKLSAAPSDLDFPPVFHEDAFVRRNSSTSNLANNMDAIRIRNGTPDEFKQPNQPSSIAARRQKRPVALNSTAMRSASYSAPMPSPGGNNDHALRRIRSSGIPNAAGRVQKSQPGSAQRSPMAATFSDAAASPKFARTFSSSSTTTIGHGGSLAPPTPLTPQDFGNYWQSNTVIRPHSVMPEHNSPESMHASWSADQAGNVLAKSNSPPFTSLDLQARFANEAMYRDTPPQSAPATQQSFPRTAFMQRPQMRAGFHSTTDLTIQHPKPSHFRRPSLPDAAPPQVDENNMQYFQGGNMNYDDFKDISLNGIHHNVPFAPPVSSMPDFLVHQYTPPHGTDAQGNLLRRPVEPQPKNFIFANQGPNDFRGQ</sequence>
<accession>A0A9W9CKT0</accession>
<evidence type="ECO:0000313" key="11">
    <source>
        <dbReference type="Proteomes" id="UP001140560"/>
    </source>
</evidence>
<evidence type="ECO:0000256" key="3">
    <source>
        <dbReference type="ARBA" id="ARBA00023125"/>
    </source>
</evidence>
<reference evidence="10" key="1">
    <citation type="submission" date="2022-10" db="EMBL/GenBank/DDBJ databases">
        <title>Tapping the CABI collections for fungal endophytes: first genome assemblies for Collariella, Neodidymelliopsis, Ascochyta clinopodiicola, Didymella pomorum, Didymosphaeria variabile, Neocosmospora piperis and Neocucurbitaria cava.</title>
        <authorList>
            <person name="Hill R."/>
        </authorList>
    </citation>
    <scope>NUCLEOTIDE SEQUENCE</scope>
    <source>
        <strain evidence="10">IMI 356814</strain>
    </source>
</reference>
<evidence type="ECO:0000256" key="1">
    <source>
        <dbReference type="ARBA" id="ARBA00004123"/>
    </source>
</evidence>
<feature type="compositionally biased region" description="Polar residues" evidence="8">
    <location>
        <begin position="500"/>
        <end position="509"/>
    </location>
</feature>
<evidence type="ECO:0000313" key="10">
    <source>
        <dbReference type="EMBL" id="KAJ4367366.1"/>
    </source>
</evidence>
<evidence type="ECO:0000256" key="6">
    <source>
        <dbReference type="PROSITE-ProRule" id="PRU00108"/>
    </source>
</evidence>
<dbReference type="InterPro" id="IPR017970">
    <property type="entry name" value="Homeobox_CS"/>
</dbReference>
<evidence type="ECO:0000256" key="5">
    <source>
        <dbReference type="ARBA" id="ARBA00023242"/>
    </source>
</evidence>
<dbReference type="Gene3D" id="1.10.10.60">
    <property type="entry name" value="Homeodomain-like"/>
    <property type="match status" value="1"/>
</dbReference>
<dbReference type="GO" id="GO:0016586">
    <property type="term" value="C:RSC-type complex"/>
    <property type="evidence" value="ECO:0007669"/>
    <property type="project" value="TreeGrafter"/>
</dbReference>
<dbReference type="SUPFAM" id="SSF46689">
    <property type="entry name" value="Homeodomain-like"/>
    <property type="match status" value="1"/>
</dbReference>
<evidence type="ECO:0000256" key="4">
    <source>
        <dbReference type="ARBA" id="ARBA00023155"/>
    </source>
</evidence>
<evidence type="ECO:0000256" key="2">
    <source>
        <dbReference type="ARBA" id="ARBA00010896"/>
    </source>
</evidence>
<dbReference type="PROSITE" id="PS00027">
    <property type="entry name" value="HOMEOBOX_1"/>
    <property type="match status" value="1"/>
</dbReference>
<feature type="region of interest" description="Disordered" evidence="8">
    <location>
        <begin position="1"/>
        <end position="31"/>
    </location>
</feature>
<keyword evidence="5 6" id="KW-0539">Nucleus</keyword>
<feature type="region of interest" description="Disordered" evidence="8">
    <location>
        <begin position="531"/>
        <end position="557"/>
    </location>
</feature>
<keyword evidence="11" id="KW-1185">Reference proteome</keyword>
<dbReference type="OrthoDB" id="6159439at2759"/>
<comment type="similarity">
    <text evidence="2">Belongs to the engrailed homeobox family.</text>
</comment>
<comment type="caution">
    <text evidence="10">The sequence shown here is derived from an EMBL/GenBank/DDBJ whole genome shotgun (WGS) entry which is preliminary data.</text>
</comment>
<dbReference type="PANTHER" id="PTHR24341">
    <property type="entry name" value="HOMEOBOX PROTEIN ENGRAILED"/>
    <property type="match status" value="1"/>
</dbReference>
<feature type="compositionally biased region" description="Polar residues" evidence="8">
    <location>
        <begin position="1"/>
        <end position="21"/>
    </location>
</feature>
<comment type="subcellular location">
    <subcellularLocation>
        <location evidence="1 6 7">Nucleus</location>
    </subcellularLocation>
</comment>
<dbReference type="EMBL" id="JAPEUY010000012">
    <property type="protein sequence ID" value="KAJ4367366.1"/>
    <property type="molecule type" value="Genomic_DNA"/>
</dbReference>
<feature type="domain" description="Homeobox" evidence="9">
    <location>
        <begin position="30"/>
        <end position="84"/>
    </location>
</feature>
<feature type="compositionally biased region" description="Polar residues" evidence="8">
    <location>
        <begin position="267"/>
        <end position="301"/>
    </location>
</feature>
<feature type="DNA-binding region" description="Homeobox" evidence="6">
    <location>
        <begin position="32"/>
        <end position="85"/>
    </location>
</feature>
<dbReference type="GO" id="GO:0000981">
    <property type="term" value="F:DNA-binding transcription factor activity, RNA polymerase II-specific"/>
    <property type="evidence" value="ECO:0007669"/>
    <property type="project" value="InterPro"/>
</dbReference>
<evidence type="ECO:0000256" key="7">
    <source>
        <dbReference type="RuleBase" id="RU000682"/>
    </source>
</evidence>
<feature type="compositionally biased region" description="Polar residues" evidence="8">
    <location>
        <begin position="459"/>
        <end position="469"/>
    </location>
</feature>
<feature type="region of interest" description="Disordered" evidence="8">
    <location>
        <begin position="267"/>
        <end position="312"/>
    </location>
</feature>
<evidence type="ECO:0000259" key="9">
    <source>
        <dbReference type="PROSITE" id="PS50071"/>
    </source>
</evidence>
<keyword evidence="4 6" id="KW-0371">Homeobox</keyword>
<dbReference type="CDD" id="cd00086">
    <property type="entry name" value="homeodomain"/>
    <property type="match status" value="1"/>
</dbReference>
<dbReference type="Proteomes" id="UP001140560">
    <property type="component" value="Unassembled WGS sequence"/>
</dbReference>
<dbReference type="PANTHER" id="PTHR24341:SF6">
    <property type="entry name" value="HOMEOBOX PROTEIN INVECTED"/>
    <property type="match status" value="1"/>
</dbReference>
<evidence type="ECO:0000256" key="8">
    <source>
        <dbReference type="SAM" id="MobiDB-lite"/>
    </source>
</evidence>
<dbReference type="GO" id="GO:0003677">
    <property type="term" value="F:DNA binding"/>
    <property type="evidence" value="ECO:0007669"/>
    <property type="project" value="UniProtKB-UniRule"/>
</dbReference>
<dbReference type="AlphaFoldDB" id="A0A9W9CKT0"/>
<dbReference type="SMART" id="SM00389">
    <property type="entry name" value="HOX"/>
    <property type="match status" value="1"/>
</dbReference>
<dbReference type="InterPro" id="IPR050720">
    <property type="entry name" value="Engrailed_Homeobox_TFs"/>
</dbReference>
<dbReference type="InterPro" id="IPR009057">
    <property type="entry name" value="Homeodomain-like_sf"/>
</dbReference>
<dbReference type="PROSITE" id="PS50071">
    <property type="entry name" value="HOMEOBOX_2"/>
    <property type="match status" value="1"/>
</dbReference>
<dbReference type="Pfam" id="PF00046">
    <property type="entry name" value="Homeodomain"/>
    <property type="match status" value="1"/>
</dbReference>
<protein>
    <recommendedName>
        <fullName evidence="9">Homeobox domain-containing protein</fullName>
    </recommendedName>
</protein>
<name>A0A9W9CKT0_9PLEO</name>
<gene>
    <name evidence="10" type="ORF">N0V83_006947</name>
</gene>
<dbReference type="InterPro" id="IPR001356">
    <property type="entry name" value="HD"/>
</dbReference>
<feature type="region of interest" description="Disordered" evidence="8">
    <location>
        <begin position="433"/>
        <end position="515"/>
    </location>
</feature>
<proteinExistence type="inferred from homology"/>
<organism evidence="10 11">
    <name type="scientific">Neocucurbitaria cava</name>
    <dbReference type="NCBI Taxonomy" id="798079"/>
    <lineage>
        <taxon>Eukaryota</taxon>
        <taxon>Fungi</taxon>
        <taxon>Dikarya</taxon>
        <taxon>Ascomycota</taxon>
        <taxon>Pezizomycotina</taxon>
        <taxon>Dothideomycetes</taxon>
        <taxon>Pleosporomycetidae</taxon>
        <taxon>Pleosporales</taxon>
        <taxon>Pleosporineae</taxon>
        <taxon>Cucurbitariaceae</taxon>
        <taxon>Neocucurbitaria</taxon>
    </lineage>
</organism>